<evidence type="ECO:0000256" key="10">
    <source>
        <dbReference type="PIRSR" id="PIRSR000112-2"/>
    </source>
</evidence>
<comment type="pathway">
    <text evidence="5">Polyol metabolism; glycerol fermentation; glycerone phosphate from glycerol (oxidative route): step 1/2.</text>
</comment>
<evidence type="ECO:0000256" key="5">
    <source>
        <dbReference type="ARBA" id="ARBA00037918"/>
    </source>
</evidence>
<reference evidence="13 14" key="1">
    <citation type="submission" date="2018-05" db="EMBL/GenBank/DDBJ databases">
        <title>Vibrio limimaris sp. nov., isolated from marine sediment.</title>
        <authorList>
            <person name="Li C.-M."/>
        </authorList>
    </citation>
    <scope>NUCLEOTIDE SEQUENCE [LARGE SCALE GENOMIC DNA]</scope>
    <source>
        <strain evidence="13 14">E4404</strain>
    </source>
</reference>
<feature type="binding site" evidence="11">
    <location>
        <begin position="98"/>
        <end position="102"/>
    </location>
    <ligand>
        <name>NAD(+)</name>
        <dbReference type="ChEBI" id="CHEBI:57540"/>
    </ligand>
</feature>
<dbReference type="InterPro" id="IPR016205">
    <property type="entry name" value="Glycerol_DH"/>
</dbReference>
<evidence type="ECO:0000256" key="11">
    <source>
        <dbReference type="PIRSR" id="PIRSR000112-3"/>
    </source>
</evidence>
<keyword evidence="4 11" id="KW-0520">NAD</keyword>
<feature type="binding site" evidence="9">
    <location>
        <position position="258"/>
    </location>
    <ligand>
        <name>glycerol</name>
        <dbReference type="ChEBI" id="CHEBI:17754"/>
    </ligand>
</feature>
<comment type="similarity">
    <text evidence="1">Belongs to the iron-containing alcohol dehydrogenase family.</text>
</comment>
<feature type="binding site" evidence="9">
    <location>
        <position position="175"/>
    </location>
    <ligand>
        <name>glycerol</name>
        <dbReference type="ChEBI" id="CHEBI:17754"/>
    </ligand>
</feature>
<dbReference type="GO" id="GO:0046872">
    <property type="term" value="F:metal ion binding"/>
    <property type="evidence" value="ECO:0007669"/>
    <property type="project" value="UniProtKB-KW"/>
</dbReference>
<keyword evidence="3" id="KW-0560">Oxidoreductase</keyword>
<evidence type="ECO:0000256" key="9">
    <source>
        <dbReference type="PIRSR" id="PIRSR000112-1"/>
    </source>
</evidence>
<dbReference type="CDD" id="cd08170">
    <property type="entry name" value="GlyDH"/>
    <property type="match status" value="1"/>
</dbReference>
<dbReference type="Gene3D" id="1.20.1090.10">
    <property type="entry name" value="Dehydroquinate synthase-like - alpha domain"/>
    <property type="match status" value="1"/>
</dbReference>
<dbReference type="Gene3D" id="3.40.50.1970">
    <property type="match status" value="1"/>
</dbReference>
<comment type="cofactor">
    <cofactor evidence="9">
        <name>Zn(2+)</name>
        <dbReference type="ChEBI" id="CHEBI:29105"/>
    </cofactor>
    <text evidence="9">Binds 1 zinc ion per subunit.</text>
</comment>
<dbReference type="RefSeq" id="WP_109320333.1">
    <property type="nucleotide sequence ID" value="NZ_QFWT01000007.1"/>
</dbReference>
<dbReference type="PANTHER" id="PTHR43616:SF5">
    <property type="entry name" value="GLYCEROL DEHYDROGENASE 1"/>
    <property type="match status" value="1"/>
</dbReference>
<keyword evidence="2 9" id="KW-0479">Metal-binding</keyword>
<comment type="caution">
    <text evidence="13">The sequence shown here is derived from an EMBL/GenBank/DDBJ whole genome shotgun (WGS) entry which is preliminary data.</text>
</comment>
<dbReference type="GO" id="GO:0008888">
    <property type="term" value="F:glycerol dehydrogenase (NAD+) activity"/>
    <property type="evidence" value="ECO:0007669"/>
    <property type="project" value="UniProtKB-EC"/>
</dbReference>
<dbReference type="OrthoDB" id="5198708at2"/>
<dbReference type="AlphaFoldDB" id="A0A2U3B877"/>
<comment type="catalytic activity">
    <reaction evidence="8">
        <text>glycerol + NAD(+) = dihydroxyacetone + NADH + H(+)</text>
        <dbReference type="Rhea" id="RHEA:13769"/>
        <dbReference type="ChEBI" id="CHEBI:15378"/>
        <dbReference type="ChEBI" id="CHEBI:16016"/>
        <dbReference type="ChEBI" id="CHEBI:17754"/>
        <dbReference type="ChEBI" id="CHEBI:57540"/>
        <dbReference type="ChEBI" id="CHEBI:57945"/>
        <dbReference type="EC" id="1.1.1.6"/>
    </reaction>
</comment>
<evidence type="ECO:0000256" key="4">
    <source>
        <dbReference type="ARBA" id="ARBA00023027"/>
    </source>
</evidence>
<evidence type="ECO:0000256" key="6">
    <source>
        <dbReference type="ARBA" id="ARBA00039147"/>
    </source>
</evidence>
<dbReference type="PANTHER" id="PTHR43616">
    <property type="entry name" value="GLYCEROL DEHYDROGENASE"/>
    <property type="match status" value="1"/>
</dbReference>
<dbReference type="NCBIfam" id="NF006941">
    <property type="entry name" value="PRK09423.1"/>
    <property type="match status" value="1"/>
</dbReference>
<feature type="binding site" evidence="11">
    <location>
        <position position="129"/>
    </location>
    <ligand>
        <name>NAD(+)</name>
        <dbReference type="ChEBI" id="CHEBI:57540"/>
    </ligand>
</feature>
<organism evidence="13 14">
    <name type="scientific">Vibrio albus</name>
    <dbReference type="NCBI Taxonomy" id="2200953"/>
    <lineage>
        <taxon>Bacteria</taxon>
        <taxon>Pseudomonadati</taxon>
        <taxon>Pseudomonadota</taxon>
        <taxon>Gammaproteobacteria</taxon>
        <taxon>Vibrionales</taxon>
        <taxon>Vibrionaceae</taxon>
        <taxon>Vibrio</taxon>
    </lineage>
</organism>
<dbReference type="InterPro" id="IPR018211">
    <property type="entry name" value="ADH_Fe_CS"/>
</dbReference>
<feature type="binding site" evidence="11">
    <location>
        <position position="131"/>
    </location>
    <ligand>
        <name>NAD(+)</name>
        <dbReference type="ChEBI" id="CHEBI:57540"/>
    </ligand>
</feature>
<evidence type="ECO:0000259" key="12">
    <source>
        <dbReference type="Pfam" id="PF00465"/>
    </source>
</evidence>
<gene>
    <name evidence="13" type="ORF">DI392_14025</name>
</gene>
<keyword evidence="14" id="KW-1185">Reference proteome</keyword>
<feature type="binding site" evidence="11">
    <location>
        <position position="41"/>
    </location>
    <ligand>
        <name>NAD(+)</name>
        <dbReference type="ChEBI" id="CHEBI:57540"/>
    </ligand>
</feature>
<evidence type="ECO:0000256" key="7">
    <source>
        <dbReference type="ARBA" id="ARBA00040132"/>
    </source>
</evidence>
<feature type="binding site" evidence="9">
    <location>
        <position position="275"/>
    </location>
    <ligand>
        <name>glycerol</name>
        <dbReference type="ChEBI" id="CHEBI:17754"/>
    </ligand>
</feature>
<dbReference type="Pfam" id="PF00465">
    <property type="entry name" value="Fe-ADH"/>
    <property type="match status" value="1"/>
</dbReference>
<protein>
    <recommendedName>
        <fullName evidence="7">Glycerol dehydrogenase</fullName>
        <ecNumber evidence="6">1.1.1.6</ecNumber>
    </recommendedName>
</protein>
<dbReference type="EMBL" id="QFWT01000007">
    <property type="protein sequence ID" value="PWI32924.1"/>
    <property type="molecule type" value="Genomic_DNA"/>
</dbReference>
<feature type="binding site" evidence="11">
    <location>
        <position position="135"/>
    </location>
    <ligand>
        <name>NAD(+)</name>
        <dbReference type="ChEBI" id="CHEBI:57540"/>
    </ligand>
</feature>
<name>A0A2U3B877_9VIBR</name>
<evidence type="ECO:0000256" key="8">
    <source>
        <dbReference type="ARBA" id="ARBA00049006"/>
    </source>
</evidence>
<feature type="binding site" evidence="11">
    <location>
        <begin position="120"/>
        <end position="123"/>
    </location>
    <ligand>
        <name>NAD(+)</name>
        <dbReference type="ChEBI" id="CHEBI:57540"/>
    </ligand>
</feature>
<evidence type="ECO:0000313" key="14">
    <source>
        <dbReference type="Proteomes" id="UP000245362"/>
    </source>
</evidence>
<evidence type="ECO:0000256" key="3">
    <source>
        <dbReference type="ARBA" id="ARBA00023002"/>
    </source>
</evidence>
<accession>A0A2U3B877</accession>
<evidence type="ECO:0000256" key="2">
    <source>
        <dbReference type="ARBA" id="ARBA00022723"/>
    </source>
</evidence>
<dbReference type="SUPFAM" id="SSF56796">
    <property type="entry name" value="Dehydroquinate synthase-like"/>
    <property type="match status" value="1"/>
</dbReference>
<dbReference type="InterPro" id="IPR001670">
    <property type="entry name" value="ADH_Fe/GldA"/>
</dbReference>
<feature type="binding site" evidence="10">
    <location>
        <position position="125"/>
    </location>
    <ligand>
        <name>glycerol</name>
        <dbReference type="ChEBI" id="CHEBI:17754"/>
    </ligand>
</feature>
<sequence>MSTAVPRTVTSPKKFIIGKGLLSQMHEYVHDFGDNAFIIADEFILSRLENEALTGLEQNGINNQLEKFNYECSEVEIQRLVALAEQAHANVIVGVGGGKTLDVAKAVAFHLKHPVVLYPTIASTDAPCTALSVIYTEAGEFERYLFLPQNPDAVIADTSIIAAAPARFFAAGIGDALATYFEARACYQADGVNLVLKKPSRTGLGLAQLCYQLLSENVAAAMDAVNNKIVTSALEQTIEATIYLSGVGAEAGGLAAAHAVNNGMSAVAELHNAQHGEKVVFGLLTQLVLENAPQSEIDNVVRIIKTAGLPLTLADMGLKQFREEEWRKVAEIACAEGDTMGNMPMAVSADDVYQAMIAANAMAERYSHQN</sequence>
<dbReference type="Proteomes" id="UP000245362">
    <property type="component" value="Unassembled WGS sequence"/>
</dbReference>
<dbReference type="EC" id="1.1.1.6" evidence="6"/>
<proteinExistence type="inferred from homology"/>
<dbReference type="PROSITE" id="PS00913">
    <property type="entry name" value="ADH_IRON_1"/>
    <property type="match status" value="1"/>
</dbReference>
<dbReference type="PIRSF" id="PIRSF000112">
    <property type="entry name" value="Glycerol_dehydrogenase"/>
    <property type="match status" value="1"/>
</dbReference>
<evidence type="ECO:0000256" key="1">
    <source>
        <dbReference type="ARBA" id="ARBA00007358"/>
    </source>
</evidence>
<feature type="domain" description="Alcohol dehydrogenase iron-type/glycerol dehydrogenase GldA" evidence="12">
    <location>
        <begin position="12"/>
        <end position="158"/>
    </location>
</feature>
<keyword evidence="9" id="KW-0862">Zinc</keyword>
<evidence type="ECO:0000313" key="13">
    <source>
        <dbReference type="EMBL" id="PWI32924.1"/>
    </source>
</evidence>